<protein>
    <recommendedName>
        <fullName evidence="3">Tail terminator</fullName>
    </recommendedName>
</protein>
<accession>A0ABQ2E0G2</accession>
<reference evidence="2" key="1">
    <citation type="journal article" date="2019" name="Int. J. Syst. Evol. Microbiol.">
        <title>The Global Catalogue of Microorganisms (GCM) 10K type strain sequencing project: providing services to taxonomists for standard genome sequencing and annotation.</title>
        <authorList>
            <consortium name="The Broad Institute Genomics Platform"/>
            <consortium name="The Broad Institute Genome Sequencing Center for Infectious Disease"/>
            <person name="Wu L."/>
            <person name="Ma J."/>
        </authorList>
    </citation>
    <scope>NUCLEOTIDE SEQUENCE [LARGE SCALE GENOMIC DNA]</scope>
    <source>
        <strain evidence="2">CGMCC 4.7275</strain>
    </source>
</reference>
<evidence type="ECO:0008006" key="3">
    <source>
        <dbReference type="Google" id="ProtNLM"/>
    </source>
</evidence>
<evidence type="ECO:0000313" key="1">
    <source>
        <dbReference type="EMBL" id="GGJ82066.1"/>
    </source>
</evidence>
<comment type="caution">
    <text evidence="1">The sequence shown here is derived from an EMBL/GenBank/DDBJ whole genome shotgun (WGS) entry which is preliminary data.</text>
</comment>
<dbReference type="InterPro" id="IPR024411">
    <property type="entry name" value="Tail_terminator_phage"/>
</dbReference>
<dbReference type="InterPro" id="IPR014347">
    <property type="entry name" value="Tautomerase/MIF_sf"/>
</dbReference>
<gene>
    <name evidence="1" type="ORF">GCM10011583_12020</name>
</gene>
<dbReference type="EMBL" id="BMMV01000003">
    <property type="protein sequence ID" value="GGJ82066.1"/>
    <property type="molecule type" value="Genomic_DNA"/>
</dbReference>
<dbReference type="Proteomes" id="UP000660265">
    <property type="component" value="Unassembled WGS sequence"/>
</dbReference>
<proteinExistence type="predicted"/>
<keyword evidence="2" id="KW-1185">Reference proteome</keyword>
<sequence>MSYTTDLVEGFADLLVDGALAAYRPDGPPYGPAETGIYLGVMPPDPDRAIAVNAYPVEDDDSTDAVTGLQFRLRAGRDVRQVDALADELFDLLHNRRDYRARGIYVAITWRQSQAWIGQDTHGRMEITANYYARTVRSAPHLHE</sequence>
<dbReference type="SUPFAM" id="SSF55331">
    <property type="entry name" value="Tautomerase/MIF"/>
    <property type="match status" value="1"/>
</dbReference>
<organism evidence="1 2">
    <name type="scientific">Streptomyces camponoticapitis</name>
    <dbReference type="NCBI Taxonomy" id="1616125"/>
    <lineage>
        <taxon>Bacteria</taxon>
        <taxon>Bacillati</taxon>
        <taxon>Actinomycetota</taxon>
        <taxon>Actinomycetes</taxon>
        <taxon>Kitasatosporales</taxon>
        <taxon>Streptomycetaceae</taxon>
        <taxon>Streptomyces</taxon>
    </lineage>
</organism>
<name>A0ABQ2E0G2_9ACTN</name>
<dbReference type="Pfam" id="PF12691">
    <property type="entry name" value="Phage_tail_terminator_6"/>
    <property type="match status" value="1"/>
</dbReference>
<evidence type="ECO:0000313" key="2">
    <source>
        <dbReference type="Proteomes" id="UP000660265"/>
    </source>
</evidence>
<dbReference type="RefSeq" id="WP_189106240.1">
    <property type="nucleotide sequence ID" value="NZ_BMMV01000003.1"/>
</dbReference>